<dbReference type="Proteomes" id="UP000286045">
    <property type="component" value="Unassembled WGS sequence"/>
</dbReference>
<dbReference type="EMBL" id="RYZI01000066">
    <property type="protein sequence ID" value="RWA11902.1"/>
    <property type="molecule type" value="Genomic_DNA"/>
</dbReference>
<keyword evidence="3" id="KW-1185">Reference proteome</keyword>
<dbReference type="InterPro" id="IPR010730">
    <property type="entry name" value="HET"/>
</dbReference>
<dbReference type="Pfam" id="PF06985">
    <property type="entry name" value="HET"/>
    <property type="match status" value="1"/>
</dbReference>
<dbReference type="PANTHER" id="PTHR33112">
    <property type="entry name" value="DOMAIN PROTEIN, PUTATIVE-RELATED"/>
    <property type="match status" value="1"/>
</dbReference>
<gene>
    <name evidence="2" type="ORF">EKO27_g3194</name>
</gene>
<evidence type="ECO:0000313" key="2">
    <source>
        <dbReference type="EMBL" id="RWA11902.1"/>
    </source>
</evidence>
<evidence type="ECO:0000259" key="1">
    <source>
        <dbReference type="Pfam" id="PF06985"/>
    </source>
</evidence>
<dbReference type="STRING" id="363999.A0A439DBX8"/>
<proteinExistence type="predicted"/>
<protein>
    <recommendedName>
        <fullName evidence="1">Heterokaryon incompatibility domain-containing protein</fullName>
    </recommendedName>
</protein>
<name>A0A439DBX8_9PEZI</name>
<dbReference type="PANTHER" id="PTHR33112:SF1">
    <property type="entry name" value="HETEROKARYON INCOMPATIBILITY DOMAIN-CONTAINING PROTEIN"/>
    <property type="match status" value="1"/>
</dbReference>
<organism evidence="2 3">
    <name type="scientific">Xylaria grammica</name>
    <dbReference type="NCBI Taxonomy" id="363999"/>
    <lineage>
        <taxon>Eukaryota</taxon>
        <taxon>Fungi</taxon>
        <taxon>Dikarya</taxon>
        <taxon>Ascomycota</taxon>
        <taxon>Pezizomycotina</taxon>
        <taxon>Sordariomycetes</taxon>
        <taxon>Xylariomycetidae</taxon>
        <taxon>Xylariales</taxon>
        <taxon>Xylariaceae</taxon>
        <taxon>Xylaria</taxon>
    </lineage>
</organism>
<feature type="domain" description="Heterokaryon incompatibility" evidence="1">
    <location>
        <begin position="275"/>
        <end position="368"/>
    </location>
</feature>
<dbReference type="AlphaFoldDB" id="A0A439DBX8"/>
<sequence>MLDHSHNLHSSPLICNSFGAHYRKGGQTMLFEGPGQNCDADMAAWQNCSLKRRRRSQISWNPSIAQYRPTLTNRGVADRPSAPRTLAYSTYTPAGVLLGHLEDFPAKSKCPLCQLLSQVCRETCVAARRPADPYGPLLQLRAFYLLPHLYEQWYSGRGVSIENQTSDFFVAAVPSQFSMAPGSSDRALFNNMVARRGFLVYHEDKGSADGRALTPRLISAYFNPCIVQNWLRVCLSQHGGCRIAQHPQPALNLIDCRSRKVLNTTEVGSNFAPEYVALSYVWGNNLNVSESALDGSRLPQDLPLVIEDAIDVVLKLGYHYLWVDKYCIDQHDKCKKHEQLMHMGYVYKNATLTIVAAAGHDESHGLPGGVLTAATPTSIIQERGRGLRTHVNFAVASLLDRQLQVGFERLDIPRSHFESASTGFGISFDTSSSVSETSREGLIRSSLFSLQQLTPNPTSGGRAARLSNFITYLHCAEQYSKRTLSFDHDSLLAFSGIIRILESINPFPVRHIWGVPFFHPDDDNLAADQLKTTYQSFQMPAFWKSPTLMNNSAPKAPSPDAEGFDYLAYLMLGLCWWHHPSEKPPRRRHDLPSWSWTGWEGSLTWPKPRKSSDIRSSTWAETAISLASDSAGSVPELYHKSTDAHLLAQSNKSLHIRTSAISPAAFVFDGPSRSLALTTGGEVVLYPSKNDLDASRVFKRIQSGRYEVIRLATVGENTYMMLIKRYRNAYYRIGTMVIQDLYLTYSLFTSMIKTFKLR</sequence>
<accession>A0A439DBX8</accession>
<reference evidence="2 3" key="1">
    <citation type="submission" date="2018-12" db="EMBL/GenBank/DDBJ databases">
        <title>Draft genome sequence of Xylaria grammica IHI A82.</title>
        <authorList>
            <person name="Buettner E."/>
            <person name="Kellner H."/>
        </authorList>
    </citation>
    <scope>NUCLEOTIDE SEQUENCE [LARGE SCALE GENOMIC DNA]</scope>
    <source>
        <strain evidence="2 3">IHI A82</strain>
    </source>
</reference>
<evidence type="ECO:0000313" key="3">
    <source>
        <dbReference type="Proteomes" id="UP000286045"/>
    </source>
</evidence>
<comment type="caution">
    <text evidence="2">The sequence shown here is derived from an EMBL/GenBank/DDBJ whole genome shotgun (WGS) entry which is preliminary data.</text>
</comment>